<evidence type="ECO:0000313" key="2">
    <source>
        <dbReference type="Proteomes" id="UP000214688"/>
    </source>
</evidence>
<keyword evidence="2" id="KW-1185">Reference proteome</keyword>
<protein>
    <submittedName>
        <fullName evidence="1">Uncharacterized protein</fullName>
    </submittedName>
</protein>
<gene>
    <name evidence="1" type="ORF">CIG75_16645</name>
</gene>
<organism evidence="1 2">
    <name type="scientific">Tumebacillus algifaecis</name>
    <dbReference type="NCBI Taxonomy" id="1214604"/>
    <lineage>
        <taxon>Bacteria</taxon>
        <taxon>Bacillati</taxon>
        <taxon>Bacillota</taxon>
        <taxon>Bacilli</taxon>
        <taxon>Bacillales</taxon>
        <taxon>Alicyclobacillaceae</taxon>
        <taxon>Tumebacillus</taxon>
    </lineage>
</organism>
<accession>A0A223D4Z7</accession>
<reference evidence="1 2" key="1">
    <citation type="journal article" date="2015" name="Int. J. Syst. Evol. Microbiol.">
        <title>Tumebacillus algifaecis sp. nov., isolated from decomposing algal scum.</title>
        <authorList>
            <person name="Wu Y.F."/>
            <person name="Zhang B."/>
            <person name="Xing P."/>
            <person name="Wu Q.L."/>
            <person name="Liu S.J."/>
        </authorList>
    </citation>
    <scope>NUCLEOTIDE SEQUENCE [LARGE SCALE GENOMIC DNA]</scope>
    <source>
        <strain evidence="1 2">THMBR28</strain>
    </source>
</reference>
<dbReference type="RefSeq" id="WP_094237657.1">
    <property type="nucleotide sequence ID" value="NZ_CP022657.1"/>
</dbReference>
<dbReference type="Proteomes" id="UP000214688">
    <property type="component" value="Chromosome"/>
</dbReference>
<name>A0A223D4Z7_9BACL</name>
<evidence type="ECO:0000313" key="1">
    <source>
        <dbReference type="EMBL" id="ASS76424.1"/>
    </source>
</evidence>
<proteinExistence type="predicted"/>
<dbReference type="KEGG" id="tab:CIG75_16645"/>
<sequence>MERLQVELQQYADELSAHLSGPYQAQDYYDFLRNLMDATIRHHGQQTVAQMSDETILKVIKSQVSELIKLKRINKLLNKLDRI</sequence>
<dbReference type="AlphaFoldDB" id="A0A223D4Z7"/>
<dbReference type="OrthoDB" id="2382184at2"/>
<dbReference type="EMBL" id="CP022657">
    <property type="protein sequence ID" value="ASS76424.1"/>
    <property type="molecule type" value="Genomic_DNA"/>
</dbReference>